<protein>
    <submittedName>
        <fullName evidence="1">Uncharacterized protein</fullName>
    </submittedName>
</protein>
<accession>A0A645JBB4</accession>
<dbReference type="AlphaFoldDB" id="A0A645JBB4"/>
<organism evidence="1">
    <name type="scientific">bioreactor metagenome</name>
    <dbReference type="NCBI Taxonomy" id="1076179"/>
    <lineage>
        <taxon>unclassified sequences</taxon>
        <taxon>metagenomes</taxon>
        <taxon>ecological metagenomes</taxon>
    </lineage>
</organism>
<gene>
    <name evidence="1" type="ORF">SDC9_207772</name>
</gene>
<reference evidence="1" key="1">
    <citation type="submission" date="2019-08" db="EMBL/GenBank/DDBJ databases">
        <authorList>
            <person name="Kucharzyk K."/>
            <person name="Murdoch R.W."/>
            <person name="Higgins S."/>
            <person name="Loffler F."/>
        </authorList>
    </citation>
    <scope>NUCLEOTIDE SEQUENCE</scope>
</reference>
<name>A0A645JBB4_9ZZZZ</name>
<dbReference type="EMBL" id="VSSQ01134786">
    <property type="protein sequence ID" value="MPN60049.1"/>
    <property type="molecule type" value="Genomic_DNA"/>
</dbReference>
<proteinExistence type="predicted"/>
<evidence type="ECO:0000313" key="1">
    <source>
        <dbReference type="EMBL" id="MPN60049.1"/>
    </source>
</evidence>
<sequence length="131" mass="15208">MIAVYSVNQLGFPCSQQTRYAYHLPRLHLQRHITEGLRCTEMTNLQQSLTKHLVLRWIHILQFTAYDHLHQLLLVDVFYIPTVDELAITENRITITALKDFIQPVGYVDDADSSFLQQVDDAENILDTLLL</sequence>
<comment type="caution">
    <text evidence="1">The sequence shown here is derived from an EMBL/GenBank/DDBJ whole genome shotgun (WGS) entry which is preliminary data.</text>
</comment>